<dbReference type="AlphaFoldDB" id="A0AAU7BQU4"/>
<sequence length="139" mass="16410">MKKELESLKIQNELTKTAPKQLSLLSQKKRHYDSILNKHKLNGKSIQNNLLQTINSYSKSHKLKIIEFLEPHIYNNNNHTEKTYQFQLEGNYNDIINLIHKIEQNTKYGEIINLHFEKKKNYKTGKYSLQASILLKSLI</sequence>
<gene>
    <name evidence="1" type="ORF">ABGB03_10650</name>
</gene>
<accession>A0AAU7BQU4</accession>
<evidence type="ECO:0000313" key="1">
    <source>
        <dbReference type="EMBL" id="XBG60314.1"/>
    </source>
</evidence>
<proteinExistence type="predicted"/>
<reference evidence="1" key="1">
    <citation type="submission" date="2024-05" db="EMBL/GenBank/DDBJ databases">
        <title>Pontimicrobium maritimus sp. nov., isolated form sea water.</title>
        <authorList>
            <person name="Muhammad N."/>
            <person name="Vuong T.Q."/>
            <person name="Han H.L."/>
            <person name="Kim S.-G."/>
        </authorList>
    </citation>
    <scope>NUCLEOTIDE SEQUENCE</scope>
    <source>
        <strain evidence="1">SW4</strain>
    </source>
</reference>
<organism evidence="1">
    <name type="scientific">Pontimicrobium sp. SW4</name>
    <dbReference type="NCBI Taxonomy" id="3153519"/>
    <lineage>
        <taxon>Bacteria</taxon>
        <taxon>Pseudomonadati</taxon>
        <taxon>Bacteroidota</taxon>
        <taxon>Flavobacteriia</taxon>
        <taxon>Flavobacteriales</taxon>
        <taxon>Flavobacteriaceae</taxon>
        <taxon>Pontimicrobium</taxon>
    </lineage>
</organism>
<dbReference type="InterPro" id="IPR014717">
    <property type="entry name" value="Transl_elong_EF1B/ribsomal_bS6"/>
</dbReference>
<dbReference type="RefSeq" id="WP_347922498.1">
    <property type="nucleotide sequence ID" value="NZ_CP157199.1"/>
</dbReference>
<dbReference type="EMBL" id="CP157199">
    <property type="protein sequence ID" value="XBG60314.1"/>
    <property type="molecule type" value="Genomic_DNA"/>
</dbReference>
<dbReference type="Gene3D" id="3.30.70.60">
    <property type="match status" value="1"/>
</dbReference>
<name>A0AAU7BQU4_9FLAO</name>
<protein>
    <submittedName>
        <fullName evidence="1">Uncharacterized protein</fullName>
    </submittedName>
</protein>